<dbReference type="PANTHER" id="PTHR30055:SF234">
    <property type="entry name" value="HTH-TYPE TRANSCRIPTIONAL REGULATOR BETI"/>
    <property type="match status" value="1"/>
</dbReference>
<dbReference type="AlphaFoldDB" id="A0A4Y9QSH6"/>
<feature type="DNA-binding region" description="H-T-H motif" evidence="4">
    <location>
        <begin position="99"/>
        <end position="118"/>
    </location>
</feature>
<evidence type="ECO:0000256" key="3">
    <source>
        <dbReference type="ARBA" id="ARBA00023163"/>
    </source>
</evidence>
<evidence type="ECO:0000256" key="5">
    <source>
        <dbReference type="SAM" id="MobiDB-lite"/>
    </source>
</evidence>
<protein>
    <submittedName>
        <fullName evidence="7">TetR/AcrR family transcriptional regulator</fullName>
    </submittedName>
</protein>
<evidence type="ECO:0000256" key="1">
    <source>
        <dbReference type="ARBA" id="ARBA00023015"/>
    </source>
</evidence>
<evidence type="ECO:0000256" key="4">
    <source>
        <dbReference type="PROSITE-ProRule" id="PRU00335"/>
    </source>
</evidence>
<dbReference type="SUPFAM" id="SSF46689">
    <property type="entry name" value="Homeodomain-like"/>
    <property type="match status" value="1"/>
</dbReference>
<gene>
    <name evidence="7" type="ORF">E4M00_15310</name>
</gene>
<dbReference type="PROSITE" id="PS50977">
    <property type="entry name" value="HTH_TETR_2"/>
    <property type="match status" value="1"/>
</dbReference>
<keyword evidence="3" id="KW-0804">Transcription</keyword>
<proteinExistence type="predicted"/>
<feature type="region of interest" description="Disordered" evidence="5">
    <location>
        <begin position="1"/>
        <end position="58"/>
    </location>
</feature>
<evidence type="ECO:0000313" key="8">
    <source>
        <dbReference type="Proteomes" id="UP000298127"/>
    </source>
</evidence>
<comment type="caution">
    <text evidence="7">The sequence shown here is derived from an EMBL/GenBank/DDBJ whole genome shotgun (WGS) entry which is preliminary data.</text>
</comment>
<keyword evidence="8" id="KW-1185">Reference proteome</keyword>
<dbReference type="GO" id="GO:0003700">
    <property type="term" value="F:DNA-binding transcription factor activity"/>
    <property type="evidence" value="ECO:0007669"/>
    <property type="project" value="TreeGrafter"/>
</dbReference>
<dbReference type="Pfam" id="PF00440">
    <property type="entry name" value="TetR_N"/>
    <property type="match status" value="1"/>
</dbReference>
<dbReference type="InterPro" id="IPR009057">
    <property type="entry name" value="Homeodomain-like_sf"/>
</dbReference>
<organism evidence="7 8">
    <name type="scientific">Orlajensenia leifsoniae</name>
    <dbReference type="NCBI Taxonomy" id="2561933"/>
    <lineage>
        <taxon>Bacteria</taxon>
        <taxon>Bacillati</taxon>
        <taxon>Actinomycetota</taxon>
        <taxon>Actinomycetes</taxon>
        <taxon>Micrococcales</taxon>
        <taxon>Microbacteriaceae</taxon>
        <taxon>Orlajensenia</taxon>
    </lineage>
</organism>
<keyword evidence="1" id="KW-0805">Transcription regulation</keyword>
<sequence length="242" mass="25477">MRHRTTAPTPQAAPSAAHRRRCGSRSPPSIPRIRSRAGRDLSSQTCHQRIARRRRGGSAVVPSRSYVSTLRAERAATTRRRILEAAATCFTENGYSGTSLADIAARAGVSPETVKNNGPKRELLLGAFEQAFAGTEGPAPVVDSDPAQEILAITDADAFLTATAAFVAAANARTSVLWIEFLAAANADALVAAALDDLLARRRADCLGVEAAVAALSFLSSPESHQQLVLEGGWDACDMGAN</sequence>
<evidence type="ECO:0000256" key="2">
    <source>
        <dbReference type="ARBA" id="ARBA00023125"/>
    </source>
</evidence>
<feature type="domain" description="HTH tetR-type" evidence="6">
    <location>
        <begin position="76"/>
        <end position="136"/>
    </location>
</feature>
<dbReference type="Proteomes" id="UP000298127">
    <property type="component" value="Unassembled WGS sequence"/>
</dbReference>
<dbReference type="EMBL" id="SPQZ01000006">
    <property type="protein sequence ID" value="TFV95411.1"/>
    <property type="molecule type" value="Genomic_DNA"/>
</dbReference>
<evidence type="ECO:0000313" key="7">
    <source>
        <dbReference type="EMBL" id="TFV95411.1"/>
    </source>
</evidence>
<dbReference type="Gene3D" id="1.10.357.10">
    <property type="entry name" value="Tetracycline Repressor, domain 2"/>
    <property type="match status" value="1"/>
</dbReference>
<dbReference type="InterPro" id="IPR050109">
    <property type="entry name" value="HTH-type_TetR-like_transc_reg"/>
</dbReference>
<keyword evidence="2 4" id="KW-0238">DNA-binding</keyword>
<name>A0A4Y9QSH6_9MICO</name>
<dbReference type="InterPro" id="IPR001647">
    <property type="entry name" value="HTH_TetR"/>
</dbReference>
<feature type="compositionally biased region" description="Low complexity" evidence="5">
    <location>
        <begin position="1"/>
        <end position="16"/>
    </location>
</feature>
<dbReference type="PANTHER" id="PTHR30055">
    <property type="entry name" value="HTH-TYPE TRANSCRIPTIONAL REGULATOR RUTR"/>
    <property type="match status" value="1"/>
</dbReference>
<evidence type="ECO:0000259" key="6">
    <source>
        <dbReference type="PROSITE" id="PS50977"/>
    </source>
</evidence>
<dbReference type="GO" id="GO:0000976">
    <property type="term" value="F:transcription cis-regulatory region binding"/>
    <property type="evidence" value="ECO:0007669"/>
    <property type="project" value="TreeGrafter"/>
</dbReference>
<reference evidence="7 8" key="1">
    <citation type="journal article" date="2018" name="J. Microbiol.">
        <title>Leifsonia flava sp. nov., a novel actinobacterium isolated from the rhizosphere of Aquilegia viridiflora.</title>
        <authorList>
            <person name="Cai Y."/>
            <person name="Tao W.Z."/>
            <person name="Ma Y.J."/>
            <person name="Cheng J."/>
            <person name="Zhang M.Y."/>
            <person name="Zhang Y.X."/>
        </authorList>
    </citation>
    <scope>NUCLEOTIDE SEQUENCE [LARGE SCALE GENOMIC DNA]</scope>
    <source>
        <strain evidence="7 8">SYP-B2174</strain>
    </source>
</reference>
<accession>A0A4Y9QSH6</accession>